<keyword evidence="1" id="KW-1133">Transmembrane helix</keyword>
<accession>A0AAV7MEN4</accession>
<evidence type="ECO:0000256" key="1">
    <source>
        <dbReference type="SAM" id="Phobius"/>
    </source>
</evidence>
<name>A0AAV7MEN4_PLEWA</name>
<evidence type="ECO:0000313" key="2">
    <source>
        <dbReference type="EMBL" id="KAJ1101260.1"/>
    </source>
</evidence>
<protein>
    <submittedName>
        <fullName evidence="2">Uncharacterized protein</fullName>
    </submittedName>
</protein>
<proteinExistence type="predicted"/>
<keyword evidence="3" id="KW-1185">Reference proteome</keyword>
<sequence>MGEDSLVQMLLINYGSLWGFGCFTAPRNFTELASALDGPSVPHLSVSLEKRPRALSCSVYADFKMAPAILDFSMAPSRLVLLLLLLLAGAVGLKIAGGTIASPHTPLAQLLAGLWGF</sequence>
<dbReference type="Proteomes" id="UP001066276">
    <property type="component" value="Chromosome 10"/>
</dbReference>
<comment type="caution">
    <text evidence="2">The sequence shown here is derived from an EMBL/GenBank/DDBJ whole genome shotgun (WGS) entry which is preliminary data.</text>
</comment>
<keyword evidence="1" id="KW-0472">Membrane</keyword>
<organism evidence="2 3">
    <name type="scientific">Pleurodeles waltl</name>
    <name type="common">Iberian ribbed newt</name>
    <dbReference type="NCBI Taxonomy" id="8319"/>
    <lineage>
        <taxon>Eukaryota</taxon>
        <taxon>Metazoa</taxon>
        <taxon>Chordata</taxon>
        <taxon>Craniata</taxon>
        <taxon>Vertebrata</taxon>
        <taxon>Euteleostomi</taxon>
        <taxon>Amphibia</taxon>
        <taxon>Batrachia</taxon>
        <taxon>Caudata</taxon>
        <taxon>Salamandroidea</taxon>
        <taxon>Salamandridae</taxon>
        <taxon>Pleurodelinae</taxon>
        <taxon>Pleurodeles</taxon>
    </lineage>
</organism>
<gene>
    <name evidence="2" type="ORF">NDU88_006332</name>
</gene>
<reference evidence="2" key="1">
    <citation type="journal article" date="2022" name="bioRxiv">
        <title>Sequencing and chromosome-scale assembly of the giantPleurodeles waltlgenome.</title>
        <authorList>
            <person name="Brown T."/>
            <person name="Elewa A."/>
            <person name="Iarovenko S."/>
            <person name="Subramanian E."/>
            <person name="Araus A.J."/>
            <person name="Petzold A."/>
            <person name="Susuki M."/>
            <person name="Suzuki K.-i.T."/>
            <person name="Hayashi T."/>
            <person name="Toyoda A."/>
            <person name="Oliveira C."/>
            <person name="Osipova E."/>
            <person name="Leigh N.D."/>
            <person name="Simon A."/>
            <person name="Yun M.H."/>
        </authorList>
    </citation>
    <scope>NUCLEOTIDE SEQUENCE</scope>
    <source>
        <strain evidence="2">20211129_DDA</strain>
        <tissue evidence="2">Liver</tissue>
    </source>
</reference>
<feature type="transmembrane region" description="Helical" evidence="1">
    <location>
        <begin position="79"/>
        <end position="101"/>
    </location>
</feature>
<evidence type="ECO:0000313" key="3">
    <source>
        <dbReference type="Proteomes" id="UP001066276"/>
    </source>
</evidence>
<keyword evidence="1" id="KW-0812">Transmembrane</keyword>
<dbReference type="EMBL" id="JANPWB010000014">
    <property type="protein sequence ID" value="KAJ1101260.1"/>
    <property type="molecule type" value="Genomic_DNA"/>
</dbReference>
<dbReference type="AlphaFoldDB" id="A0AAV7MEN4"/>